<dbReference type="PRINTS" id="PR00727">
    <property type="entry name" value="LEADERPTASE"/>
</dbReference>
<evidence type="ECO:0000313" key="10">
    <source>
        <dbReference type="EMBL" id="MFC3677491.1"/>
    </source>
</evidence>
<dbReference type="Gene3D" id="2.10.109.10">
    <property type="entry name" value="Umud Fragment, subunit A"/>
    <property type="match status" value="1"/>
</dbReference>
<accession>A0ABV7VLQ6</accession>
<evidence type="ECO:0000259" key="9">
    <source>
        <dbReference type="Pfam" id="PF10502"/>
    </source>
</evidence>
<gene>
    <name evidence="10" type="primary">lepB</name>
    <name evidence="10" type="ORF">ACFOOQ_18195</name>
</gene>
<dbReference type="SUPFAM" id="SSF51306">
    <property type="entry name" value="LexA/Signal peptidase"/>
    <property type="match status" value="1"/>
</dbReference>
<keyword evidence="6 7" id="KW-0378">Hydrolase</keyword>
<dbReference type="Pfam" id="PF10502">
    <property type="entry name" value="Peptidase_S26"/>
    <property type="match status" value="1"/>
</dbReference>
<dbReference type="CDD" id="cd06530">
    <property type="entry name" value="S26_SPase_I"/>
    <property type="match status" value="1"/>
</dbReference>
<comment type="similarity">
    <text evidence="2 8">Belongs to the peptidase S26 family.</text>
</comment>
<dbReference type="EMBL" id="JBHRYJ010000004">
    <property type="protein sequence ID" value="MFC3677491.1"/>
    <property type="molecule type" value="Genomic_DNA"/>
</dbReference>
<dbReference type="PROSITE" id="PS00501">
    <property type="entry name" value="SPASE_I_1"/>
    <property type="match status" value="1"/>
</dbReference>
<comment type="subcellular location">
    <subcellularLocation>
        <location evidence="8">Membrane</location>
        <topology evidence="8">Single-pass type II membrane protein</topology>
    </subcellularLocation>
</comment>
<dbReference type="PROSITE" id="PS00761">
    <property type="entry name" value="SPASE_I_3"/>
    <property type="match status" value="1"/>
</dbReference>
<comment type="catalytic activity">
    <reaction evidence="1 7">
        <text>Cleavage of hydrophobic, N-terminal signal or leader sequences from secreted and periplasmic proteins.</text>
        <dbReference type="EC" id="3.4.21.89"/>
    </reaction>
</comment>
<evidence type="ECO:0000256" key="5">
    <source>
        <dbReference type="ARBA" id="ARBA00022670"/>
    </source>
</evidence>
<dbReference type="PROSITE" id="PS00760">
    <property type="entry name" value="SPASE_I_2"/>
    <property type="match status" value="1"/>
</dbReference>
<evidence type="ECO:0000256" key="6">
    <source>
        <dbReference type="ARBA" id="ARBA00022801"/>
    </source>
</evidence>
<dbReference type="InterPro" id="IPR019758">
    <property type="entry name" value="Pept_S26A_signal_pept_1_CS"/>
</dbReference>
<keyword evidence="11" id="KW-1185">Reference proteome</keyword>
<dbReference type="GO" id="GO:0009003">
    <property type="term" value="F:signal peptidase activity"/>
    <property type="evidence" value="ECO:0007669"/>
    <property type="project" value="UniProtKB-EC"/>
</dbReference>
<dbReference type="PANTHER" id="PTHR43390:SF1">
    <property type="entry name" value="CHLOROPLAST PROCESSING PEPTIDASE"/>
    <property type="match status" value="1"/>
</dbReference>
<dbReference type="EC" id="3.4.21.89" evidence="3 7"/>
<reference evidence="11" key="1">
    <citation type="journal article" date="2019" name="Int. J. Syst. Evol. Microbiol.">
        <title>The Global Catalogue of Microorganisms (GCM) 10K type strain sequencing project: providing services to taxonomists for standard genome sequencing and annotation.</title>
        <authorList>
            <consortium name="The Broad Institute Genomics Platform"/>
            <consortium name="The Broad Institute Genome Sequencing Center for Infectious Disease"/>
            <person name="Wu L."/>
            <person name="Ma J."/>
        </authorList>
    </citation>
    <scope>NUCLEOTIDE SEQUENCE [LARGE SCALE GENOMIC DNA]</scope>
    <source>
        <strain evidence="11">KCTC 42182</strain>
    </source>
</reference>
<evidence type="ECO:0000256" key="1">
    <source>
        <dbReference type="ARBA" id="ARBA00000677"/>
    </source>
</evidence>
<keyword evidence="5 7" id="KW-0645">Protease</keyword>
<sequence length="253" mass="28762">MGKPKAKAGSDLWDSIRTLVYAILIAVGIRTFAYEPFHIPSASMYPTLLIGDYVFVAKFSYGYSKYSLLFSPPLFSGRILGSEPKRGDVVVFRFPQDPSIDYIKRLIGLPGDKVQMKDGALYINGEPVKRHRIEDFEQRDHYGNVISRTKQWEETLPNGVTYHTLDLYDFSREDNTGIFTVPPGHYFMMGDNRDNSQDSRVPVEAGGVGFVPAENLVGRADVRWISIEPDASLLKPWTWFGALRWNRMFTAIH</sequence>
<evidence type="ECO:0000313" key="11">
    <source>
        <dbReference type="Proteomes" id="UP001595711"/>
    </source>
</evidence>
<evidence type="ECO:0000256" key="7">
    <source>
        <dbReference type="RuleBase" id="RU003993"/>
    </source>
</evidence>
<evidence type="ECO:0000256" key="8">
    <source>
        <dbReference type="RuleBase" id="RU362042"/>
    </source>
</evidence>
<organism evidence="10 11">
    <name type="scientific">Ferrovibrio xuzhouensis</name>
    <dbReference type="NCBI Taxonomy" id="1576914"/>
    <lineage>
        <taxon>Bacteria</taxon>
        <taxon>Pseudomonadati</taxon>
        <taxon>Pseudomonadota</taxon>
        <taxon>Alphaproteobacteria</taxon>
        <taxon>Rhodospirillales</taxon>
        <taxon>Rhodospirillaceae</taxon>
        <taxon>Ferrovibrio</taxon>
    </lineage>
</organism>
<dbReference type="PANTHER" id="PTHR43390">
    <property type="entry name" value="SIGNAL PEPTIDASE I"/>
    <property type="match status" value="1"/>
</dbReference>
<dbReference type="InterPro" id="IPR019533">
    <property type="entry name" value="Peptidase_S26"/>
</dbReference>
<dbReference type="NCBIfam" id="TIGR02227">
    <property type="entry name" value="sigpep_I_bact"/>
    <property type="match status" value="1"/>
</dbReference>
<proteinExistence type="inferred from homology"/>
<evidence type="ECO:0000256" key="3">
    <source>
        <dbReference type="ARBA" id="ARBA00013208"/>
    </source>
</evidence>
<dbReference type="RefSeq" id="WP_379729035.1">
    <property type="nucleotide sequence ID" value="NZ_JBHRYJ010000004.1"/>
</dbReference>
<comment type="caution">
    <text evidence="10">The sequence shown here is derived from an EMBL/GenBank/DDBJ whole genome shotgun (WGS) entry which is preliminary data.</text>
</comment>
<dbReference type="InterPro" id="IPR019756">
    <property type="entry name" value="Pept_S26A_signal_pept_1_Ser-AS"/>
</dbReference>
<name>A0ABV7VLQ6_9PROT</name>
<protein>
    <recommendedName>
        <fullName evidence="4 7">Signal peptidase I</fullName>
        <ecNumber evidence="3 7">3.4.21.89</ecNumber>
    </recommendedName>
</protein>
<evidence type="ECO:0000256" key="2">
    <source>
        <dbReference type="ARBA" id="ARBA00009370"/>
    </source>
</evidence>
<dbReference type="Proteomes" id="UP001595711">
    <property type="component" value="Unassembled WGS sequence"/>
</dbReference>
<dbReference type="InterPro" id="IPR019757">
    <property type="entry name" value="Pept_S26A_signal_pept_1_Lys-AS"/>
</dbReference>
<dbReference type="InterPro" id="IPR000223">
    <property type="entry name" value="Pept_S26A_signal_pept_1"/>
</dbReference>
<feature type="domain" description="Peptidase S26" evidence="9">
    <location>
        <begin position="13"/>
        <end position="224"/>
    </location>
</feature>
<dbReference type="InterPro" id="IPR036286">
    <property type="entry name" value="LexA/Signal_pep-like_sf"/>
</dbReference>
<evidence type="ECO:0000256" key="4">
    <source>
        <dbReference type="ARBA" id="ARBA00019232"/>
    </source>
</evidence>